<evidence type="ECO:0000313" key="4">
    <source>
        <dbReference type="EMBL" id="KAF0931207.1"/>
    </source>
</evidence>
<evidence type="ECO:0000256" key="3">
    <source>
        <dbReference type="SAM" id="MobiDB-lite"/>
    </source>
</evidence>
<feature type="compositionally biased region" description="Gly residues" evidence="3">
    <location>
        <begin position="9"/>
        <end position="20"/>
    </location>
</feature>
<dbReference type="GO" id="GO:0006950">
    <property type="term" value="P:response to stress"/>
    <property type="evidence" value="ECO:0007669"/>
    <property type="project" value="UniProtKB-ARBA"/>
</dbReference>
<keyword evidence="5" id="KW-1185">Reference proteome</keyword>
<gene>
    <name evidence="4" type="ORF">E2562_002556</name>
</gene>
<sequence length="252" mass="27139">MSIALESGPGLGGGGGGGPRFGRVTRCAYAASPPASVGRSSSSVGRDSDSPAAAAKWEWDGEEVEGGDSEVQSSYKGPFDTMDALQEALPFRKGVSKFYNGKSESFAKLQDSVIPSPPEKGHPKPENPSPRKRKGLLPFSFKWGKPQNKEVFPEDDVIICPTNCRRMTLSPAATSSSGSNSGSDDEHYRSPKLHTRQSLRRPSNAMGVFASPPAPRPPQVLSARMRSHSTHDLQDVTESTAMVSPRDKRRRN</sequence>
<feature type="region of interest" description="Disordered" evidence="3">
    <location>
        <begin position="1"/>
        <end position="78"/>
    </location>
</feature>
<evidence type="ECO:0000256" key="1">
    <source>
        <dbReference type="ARBA" id="ARBA00004123"/>
    </source>
</evidence>
<proteinExistence type="predicted"/>
<dbReference type="GO" id="GO:0005634">
    <property type="term" value="C:nucleus"/>
    <property type="evidence" value="ECO:0007669"/>
    <property type="project" value="UniProtKB-SubCell"/>
</dbReference>
<comment type="subcellular location">
    <subcellularLocation>
        <location evidence="1">Nucleus</location>
    </subcellularLocation>
</comment>
<evidence type="ECO:0000256" key="2">
    <source>
        <dbReference type="ARBA" id="ARBA00023242"/>
    </source>
</evidence>
<accession>A0A6G1F2T1</accession>
<feature type="compositionally biased region" description="Basic residues" evidence="3">
    <location>
        <begin position="190"/>
        <end position="199"/>
    </location>
</feature>
<dbReference type="InterPro" id="IPR051992">
    <property type="entry name" value="OxStress_Response_Reg"/>
</dbReference>
<dbReference type="AlphaFoldDB" id="A0A6G1F2T1"/>
<dbReference type="OrthoDB" id="691484at2759"/>
<dbReference type="Proteomes" id="UP000479710">
    <property type="component" value="Unassembled WGS sequence"/>
</dbReference>
<feature type="region of interest" description="Disordered" evidence="3">
    <location>
        <begin position="107"/>
        <end position="140"/>
    </location>
</feature>
<feature type="region of interest" description="Disordered" evidence="3">
    <location>
        <begin position="169"/>
        <end position="252"/>
    </location>
</feature>
<evidence type="ECO:0000313" key="5">
    <source>
        <dbReference type="Proteomes" id="UP000479710"/>
    </source>
</evidence>
<reference evidence="4 5" key="1">
    <citation type="submission" date="2019-11" db="EMBL/GenBank/DDBJ databases">
        <title>Whole genome sequence of Oryza granulata.</title>
        <authorList>
            <person name="Li W."/>
        </authorList>
    </citation>
    <scope>NUCLEOTIDE SEQUENCE [LARGE SCALE GENOMIC DNA]</scope>
    <source>
        <strain evidence="5">cv. Menghai</strain>
        <tissue evidence="4">Leaf</tissue>
    </source>
</reference>
<organism evidence="4 5">
    <name type="scientific">Oryza meyeriana var. granulata</name>
    <dbReference type="NCBI Taxonomy" id="110450"/>
    <lineage>
        <taxon>Eukaryota</taxon>
        <taxon>Viridiplantae</taxon>
        <taxon>Streptophyta</taxon>
        <taxon>Embryophyta</taxon>
        <taxon>Tracheophyta</taxon>
        <taxon>Spermatophyta</taxon>
        <taxon>Magnoliopsida</taxon>
        <taxon>Liliopsida</taxon>
        <taxon>Poales</taxon>
        <taxon>Poaceae</taxon>
        <taxon>BOP clade</taxon>
        <taxon>Oryzoideae</taxon>
        <taxon>Oryzeae</taxon>
        <taxon>Oryzinae</taxon>
        <taxon>Oryza</taxon>
        <taxon>Oryza meyeriana</taxon>
    </lineage>
</organism>
<protein>
    <submittedName>
        <fullName evidence="4">Uncharacterized protein</fullName>
    </submittedName>
</protein>
<feature type="compositionally biased region" description="Low complexity" evidence="3">
    <location>
        <begin position="31"/>
        <end position="45"/>
    </location>
</feature>
<keyword evidence="2" id="KW-0539">Nucleus</keyword>
<dbReference type="PANTHER" id="PTHR33172">
    <property type="entry name" value="OS08G0516900 PROTEIN"/>
    <property type="match status" value="1"/>
</dbReference>
<dbReference type="EMBL" id="SPHZ02000001">
    <property type="protein sequence ID" value="KAF0931207.1"/>
    <property type="molecule type" value="Genomic_DNA"/>
</dbReference>
<name>A0A6G1F2T1_9ORYZ</name>
<comment type="caution">
    <text evidence="4">The sequence shown here is derived from an EMBL/GenBank/DDBJ whole genome shotgun (WGS) entry which is preliminary data.</text>
</comment>
<dbReference type="PANTHER" id="PTHR33172:SF57">
    <property type="entry name" value="OS02G0778700 PROTEIN"/>
    <property type="match status" value="1"/>
</dbReference>